<reference evidence="1 2" key="1">
    <citation type="journal article" date="2018" name="Nat. Biotechnol.">
        <title>A standardized bacterial taxonomy based on genome phylogeny substantially revises the tree of life.</title>
        <authorList>
            <person name="Parks D.H."/>
            <person name="Chuvochina M."/>
            <person name="Waite D.W."/>
            <person name="Rinke C."/>
            <person name="Skarshewski A."/>
            <person name="Chaumeil P.A."/>
            <person name="Hugenholtz P."/>
        </authorList>
    </citation>
    <scope>NUCLEOTIDE SEQUENCE [LARGE SCALE GENOMIC DNA]</scope>
    <source>
        <strain evidence="1">UBA9158</strain>
    </source>
</reference>
<dbReference type="EMBL" id="DMND01000221">
    <property type="protein sequence ID" value="HAN29321.1"/>
    <property type="molecule type" value="Genomic_DNA"/>
</dbReference>
<dbReference type="Gene3D" id="3.90.550.10">
    <property type="entry name" value="Spore Coat Polysaccharide Biosynthesis Protein SpsA, Chain A"/>
    <property type="match status" value="1"/>
</dbReference>
<keyword evidence="1" id="KW-0808">Transferase</keyword>
<dbReference type="STRING" id="1121937.GCA_000423125_01115"/>
<proteinExistence type="predicted"/>
<evidence type="ECO:0000313" key="1">
    <source>
        <dbReference type="EMBL" id="HAN29321.1"/>
    </source>
</evidence>
<dbReference type="AlphaFoldDB" id="A0A3C1KRX1"/>
<dbReference type="PANTHER" id="PTHR43179:SF10">
    <property type="entry name" value="GLYCOSYL TRANSFERASE"/>
    <property type="match status" value="1"/>
</dbReference>
<dbReference type="InterPro" id="IPR029044">
    <property type="entry name" value="Nucleotide-diphossugar_trans"/>
</dbReference>
<gene>
    <name evidence="1" type="ORF">DCP75_16680</name>
</gene>
<dbReference type="Pfam" id="PF13641">
    <property type="entry name" value="Glyco_tranf_2_3"/>
    <property type="match status" value="1"/>
</dbReference>
<evidence type="ECO:0000313" key="2">
    <source>
        <dbReference type="Proteomes" id="UP000259273"/>
    </source>
</evidence>
<dbReference type="SUPFAM" id="SSF53448">
    <property type="entry name" value="Nucleotide-diphospho-sugar transferases"/>
    <property type="match status" value="1"/>
</dbReference>
<accession>A0A3C1KRX1</accession>
<comment type="caution">
    <text evidence="1">The sequence shown here is derived from an EMBL/GenBank/DDBJ whole genome shotgun (WGS) entry which is preliminary data.</text>
</comment>
<dbReference type="PANTHER" id="PTHR43179">
    <property type="entry name" value="RHAMNOSYLTRANSFERASE WBBL"/>
    <property type="match status" value="1"/>
</dbReference>
<name>A0A3C1KRX1_9GAMM</name>
<sequence>MPAMATLTAAAPSLCVSVVVYHSDLARLEETLSALLVAVQKAREAAALTTVAVLIVDNSVCRVYHQALHDTIGQLPWERTEVVCRVLQAAANLGYGAGHNMALEQGASECHLVLNPDIVTDSRALAVGLRYLREHPQVVLVCPRGELADGSPAYLSKRMPSVLVLALRAFAPPWLQARFAARLAAYAMHDVHAAGRPSAVPLASGCFMLVRGAVLRRVGGFDPAFFLYFEDYDLSLRLAGLGDLHYLPEMRVRHYGGETARKGLRHVACFLRAGLRFFHRYGWRWL</sequence>
<protein>
    <submittedName>
        <fullName evidence="1">Glycosyl transferase</fullName>
    </submittedName>
</protein>
<organism evidence="1 2">
    <name type="scientific">Haliea salexigens</name>
    <dbReference type="NCBI Taxonomy" id="287487"/>
    <lineage>
        <taxon>Bacteria</taxon>
        <taxon>Pseudomonadati</taxon>
        <taxon>Pseudomonadota</taxon>
        <taxon>Gammaproteobacteria</taxon>
        <taxon>Cellvibrionales</taxon>
        <taxon>Halieaceae</taxon>
        <taxon>Haliea</taxon>
    </lineage>
</organism>
<dbReference type="Proteomes" id="UP000259273">
    <property type="component" value="Unassembled WGS sequence"/>
</dbReference>
<dbReference type="GO" id="GO:0016740">
    <property type="term" value="F:transferase activity"/>
    <property type="evidence" value="ECO:0007669"/>
    <property type="project" value="UniProtKB-KW"/>
</dbReference>